<name>A0AA38G5S3_TAXCH</name>
<dbReference type="CDD" id="cd09218">
    <property type="entry name" value="TLP-PA"/>
    <property type="match status" value="1"/>
</dbReference>
<evidence type="ECO:0000256" key="5">
    <source>
        <dbReference type="PIRSR" id="PIRSR002703-1"/>
    </source>
</evidence>
<feature type="disulfide bond" evidence="5">
    <location>
        <begin position="162"/>
        <end position="171"/>
    </location>
</feature>
<dbReference type="GO" id="GO:0006952">
    <property type="term" value="P:defense response"/>
    <property type="evidence" value="ECO:0007669"/>
    <property type="project" value="UniProtKB-KW"/>
</dbReference>
<dbReference type="PRINTS" id="PR00347">
    <property type="entry name" value="THAUMATIN"/>
</dbReference>
<feature type="disulfide bond" evidence="5">
    <location>
        <begin position="142"/>
        <end position="158"/>
    </location>
</feature>
<dbReference type="OMA" id="YNRCGET"/>
<evidence type="ECO:0000313" key="6">
    <source>
        <dbReference type="EMBL" id="KAH9316662.1"/>
    </source>
</evidence>
<feature type="disulfide bond" evidence="5">
    <location>
        <begin position="172"/>
        <end position="182"/>
    </location>
</feature>
<dbReference type="InterPro" id="IPR037176">
    <property type="entry name" value="Osmotin/thaumatin-like_sf"/>
</dbReference>
<keyword evidence="4" id="KW-0568">Pathogenesis-related protein</keyword>
<dbReference type="Gene3D" id="2.60.110.10">
    <property type="entry name" value="Thaumatin"/>
    <property type="match status" value="1"/>
</dbReference>
<keyword evidence="3 5" id="KW-1015">Disulfide bond</keyword>
<evidence type="ECO:0000313" key="7">
    <source>
        <dbReference type="Proteomes" id="UP000824469"/>
    </source>
</evidence>
<proteinExistence type="inferred from homology"/>
<evidence type="ECO:0008006" key="8">
    <source>
        <dbReference type="Google" id="ProtNLM"/>
    </source>
</evidence>
<comment type="caution">
    <text evidence="6">The sequence shown here is derived from an EMBL/GenBank/DDBJ whole genome shotgun (WGS) entry which is preliminary data.</text>
</comment>
<dbReference type="PROSITE" id="PS51367">
    <property type="entry name" value="THAUMATIN_2"/>
    <property type="match status" value="1"/>
</dbReference>
<feature type="disulfide bond" evidence="5">
    <location>
        <begin position="129"/>
        <end position="212"/>
    </location>
</feature>
<dbReference type="PROSITE" id="PS00316">
    <property type="entry name" value="THAUMATIN_1"/>
    <property type="match status" value="1"/>
</dbReference>
<dbReference type="PIRSF" id="PIRSF002703">
    <property type="entry name" value="Thaumatin"/>
    <property type="match status" value="1"/>
</dbReference>
<keyword evidence="2" id="KW-0611">Plant defense</keyword>
<dbReference type="InterPro" id="IPR001938">
    <property type="entry name" value="Thaumatin"/>
</dbReference>
<feature type="disulfide bond" evidence="5">
    <location>
        <begin position="78"/>
        <end position="84"/>
    </location>
</feature>
<accession>A0AA38G5S3</accession>
<sequence length="224" mass="23530">GYGVSATTFTVVNKCKHPVWPGIQPGAGKPVLANGGFRLMPHRAVAITAPAGWSGRVWGRHGCSFDRTGNGFCATGDCGSGLFCNGAGGAPPATLAEFTLGAQDFYDVSLVDGYNLPVAVAPRRGTGKCTYAGCISDLNISCPPDLQVKNKRGQVVACKSACFAFSTPQYCCTGSYGNPQTCRPTSYSRVFKNACPRAYSYAYDDPSSLSTCSAADYLITFCPH</sequence>
<dbReference type="EMBL" id="JAHRHJ020000005">
    <property type="protein sequence ID" value="KAH9316662.1"/>
    <property type="molecule type" value="Genomic_DNA"/>
</dbReference>
<protein>
    <recommendedName>
        <fullName evidence="8">Thaumatin-like protein</fullName>
    </recommendedName>
</protein>
<dbReference type="SUPFAM" id="SSF49870">
    <property type="entry name" value="Osmotin, thaumatin-like protein"/>
    <property type="match status" value="1"/>
</dbReference>
<dbReference type="AlphaFoldDB" id="A0AA38G5S3"/>
<dbReference type="FunFam" id="2.60.110.10:FF:000002">
    <property type="entry name" value="Thaumatin-like protein 1a"/>
    <property type="match status" value="1"/>
</dbReference>
<feature type="disulfide bond" evidence="5">
    <location>
        <begin position="15"/>
        <end position="222"/>
    </location>
</feature>
<evidence type="ECO:0000256" key="3">
    <source>
        <dbReference type="ARBA" id="ARBA00023157"/>
    </source>
</evidence>
<keyword evidence="7" id="KW-1185">Reference proteome</keyword>
<gene>
    <name evidence="6" type="ORF">KI387_025289</name>
</gene>
<organism evidence="6 7">
    <name type="scientific">Taxus chinensis</name>
    <name type="common">Chinese yew</name>
    <name type="synonym">Taxus wallichiana var. chinensis</name>
    <dbReference type="NCBI Taxonomy" id="29808"/>
    <lineage>
        <taxon>Eukaryota</taxon>
        <taxon>Viridiplantae</taxon>
        <taxon>Streptophyta</taxon>
        <taxon>Embryophyta</taxon>
        <taxon>Tracheophyta</taxon>
        <taxon>Spermatophyta</taxon>
        <taxon>Pinopsida</taxon>
        <taxon>Pinidae</taxon>
        <taxon>Conifers II</taxon>
        <taxon>Cupressales</taxon>
        <taxon>Taxaceae</taxon>
        <taxon>Taxus</taxon>
    </lineage>
</organism>
<dbReference type="SMART" id="SM00205">
    <property type="entry name" value="THN"/>
    <property type="match status" value="1"/>
</dbReference>
<evidence type="ECO:0000256" key="2">
    <source>
        <dbReference type="ARBA" id="ARBA00022821"/>
    </source>
</evidence>
<dbReference type="InterPro" id="IPR017949">
    <property type="entry name" value="Thaumatin_CS"/>
</dbReference>
<dbReference type="Pfam" id="PF00314">
    <property type="entry name" value="Thaumatin"/>
    <property type="match status" value="1"/>
</dbReference>
<feature type="non-terminal residue" evidence="6">
    <location>
        <position position="224"/>
    </location>
</feature>
<feature type="disulfide bond" evidence="5">
    <location>
        <begin position="134"/>
        <end position="195"/>
    </location>
</feature>
<reference evidence="6 7" key="1">
    <citation type="journal article" date="2021" name="Nat. Plants">
        <title>The Taxus genome provides insights into paclitaxel biosynthesis.</title>
        <authorList>
            <person name="Xiong X."/>
            <person name="Gou J."/>
            <person name="Liao Q."/>
            <person name="Li Y."/>
            <person name="Zhou Q."/>
            <person name="Bi G."/>
            <person name="Li C."/>
            <person name="Du R."/>
            <person name="Wang X."/>
            <person name="Sun T."/>
            <person name="Guo L."/>
            <person name="Liang H."/>
            <person name="Lu P."/>
            <person name="Wu Y."/>
            <person name="Zhang Z."/>
            <person name="Ro D.K."/>
            <person name="Shang Y."/>
            <person name="Huang S."/>
            <person name="Yan J."/>
        </authorList>
    </citation>
    <scope>NUCLEOTIDE SEQUENCE [LARGE SCALE GENOMIC DNA]</scope>
    <source>
        <strain evidence="6">Ta-2019</strain>
    </source>
</reference>
<evidence type="ECO:0000256" key="1">
    <source>
        <dbReference type="ARBA" id="ARBA00010607"/>
    </source>
</evidence>
<feature type="disulfide bond" evidence="5">
    <location>
        <begin position="63"/>
        <end position="73"/>
    </location>
</feature>
<dbReference type="Proteomes" id="UP000824469">
    <property type="component" value="Unassembled WGS sequence"/>
</dbReference>
<comment type="similarity">
    <text evidence="1">Belongs to the thaumatin family.</text>
</comment>
<evidence type="ECO:0000256" key="4">
    <source>
        <dbReference type="ARBA" id="ARBA00023265"/>
    </source>
</evidence>
<dbReference type="PANTHER" id="PTHR31048">
    <property type="entry name" value="OS03G0233200 PROTEIN"/>
    <property type="match status" value="1"/>
</dbReference>